<feature type="domain" description="HSF-type DNA-binding" evidence="10">
    <location>
        <begin position="72"/>
        <end position="96"/>
    </location>
</feature>
<comment type="subunit">
    <text evidence="7">Homotrimer. Homotrimerization increases the affinity of HSF1 to DNA. Interacts with transcriptional coregulator SSA1 on chromatin.</text>
</comment>
<feature type="compositionally biased region" description="Polar residues" evidence="9">
    <location>
        <begin position="612"/>
        <end position="622"/>
    </location>
</feature>
<dbReference type="PANTHER" id="PTHR10015">
    <property type="entry name" value="HEAT SHOCK TRANSCRIPTION FACTOR"/>
    <property type="match status" value="1"/>
</dbReference>
<proteinExistence type="inferred from homology"/>
<evidence type="ECO:0000313" key="12">
    <source>
        <dbReference type="Proteomes" id="UP000807306"/>
    </source>
</evidence>
<evidence type="ECO:0000256" key="4">
    <source>
        <dbReference type="ARBA" id="ARBA00023125"/>
    </source>
</evidence>
<dbReference type="AlphaFoldDB" id="A0A9P6EPX8"/>
<comment type="caution">
    <text evidence="11">The sequence shown here is derived from an EMBL/GenBank/DDBJ whole genome shotgun (WGS) entry which is preliminary data.</text>
</comment>
<evidence type="ECO:0000256" key="5">
    <source>
        <dbReference type="ARBA" id="ARBA00023163"/>
    </source>
</evidence>
<sequence length="704" mass="75543">MATDQQVALTRAQRMPAQSSHISKAARQVVPAFLQKLYEMVNDPNNAELIRWSEAGDSFFVLDHERFAHEVLGRWFKHRNFNSFVRQLNMYGFHKIPHLQQGVLKSDTDTEFWNFAHPSFHRGQPDLLCLIQRKKQAAQPGGDNTLELRDLNTGIGMVGGPISTPGVPPPTGSATLSNNQVLDIQSIVSGINAIKRHQTTISSELNELKRSNQLLWQDALAARAKHQKQQDTINRIVKFLAGVFGNHSGTGSPGGVSVAGSSPGGGQHGKSEGSDTPLGQRRARLMIEDAKRDGPTKSIIEELTDMDLDHPATYETPRSVPSPSPSVDGSGYFNLDPNVQTPISEVAPKQPQPKHAAPSNTLPLQDQGKELSRAVTPSMSPNSLDLSGVLNQLSPAQIQQLVASLAAQTFIDPSNAPTGTINPNATSTIAPYQPPTFDFLQSSPNPGFNPIPPHNPDDLTPFDHYDPQAPQPIEQPIALPNNQEHEDRMDRQWKVTEDIDKDVSALNNSINSLIQTFGLDPTAFENLEHARDDSNSSSVPSGIPGGDSNVPPSLEGGAPAGTDFDFDTFFNSLETTGAGMGDIDTSNLSTDYANSLGGSGAVSAFLDEAQTPAGSSDMTGSPMQPLRHVSPEVNMGSTMGTRARSSSFADPGGLLASPTTGGPTATKGRKRKSEVVVDLDSNTTPADSSTTSNTGTKSKRRKDK</sequence>
<feature type="region of interest" description="Disordered" evidence="9">
    <location>
        <begin position="530"/>
        <end position="562"/>
    </location>
</feature>
<dbReference type="PANTHER" id="PTHR10015:SF427">
    <property type="entry name" value="HEAT SHOCK FACTOR PROTEIN"/>
    <property type="match status" value="1"/>
</dbReference>
<evidence type="ECO:0000259" key="10">
    <source>
        <dbReference type="PROSITE" id="PS00434"/>
    </source>
</evidence>
<evidence type="ECO:0000256" key="1">
    <source>
        <dbReference type="ARBA" id="ARBA00004123"/>
    </source>
</evidence>
<dbReference type="SMART" id="SM00415">
    <property type="entry name" value="HSF"/>
    <property type="match status" value="1"/>
</dbReference>
<evidence type="ECO:0000313" key="11">
    <source>
        <dbReference type="EMBL" id="KAF9532753.1"/>
    </source>
</evidence>
<feature type="region of interest" description="Disordered" evidence="9">
    <location>
        <begin position="611"/>
        <end position="704"/>
    </location>
</feature>
<dbReference type="InterPro" id="IPR036390">
    <property type="entry name" value="WH_DNA-bd_sf"/>
</dbReference>
<dbReference type="Gene3D" id="1.10.10.10">
    <property type="entry name" value="Winged helix-like DNA-binding domain superfamily/Winged helix DNA-binding domain"/>
    <property type="match status" value="1"/>
</dbReference>
<dbReference type="InterPro" id="IPR000232">
    <property type="entry name" value="HSF_DNA-bd"/>
</dbReference>
<evidence type="ECO:0000256" key="3">
    <source>
        <dbReference type="ARBA" id="ARBA00023015"/>
    </source>
</evidence>
<name>A0A9P6EPX8_9AGAR</name>
<protein>
    <recommendedName>
        <fullName evidence="10">HSF-type DNA-binding domain-containing protein</fullName>
    </recommendedName>
</protein>
<dbReference type="PROSITE" id="PS00434">
    <property type="entry name" value="HSF_DOMAIN"/>
    <property type="match status" value="1"/>
</dbReference>
<feature type="region of interest" description="Disordered" evidence="9">
    <location>
        <begin position="305"/>
        <end position="365"/>
    </location>
</feature>
<evidence type="ECO:0000256" key="2">
    <source>
        <dbReference type="ARBA" id="ARBA00006403"/>
    </source>
</evidence>
<dbReference type="Proteomes" id="UP000807306">
    <property type="component" value="Unassembled WGS sequence"/>
</dbReference>
<feature type="region of interest" description="Disordered" evidence="9">
    <location>
        <begin position="251"/>
        <end position="280"/>
    </location>
</feature>
<keyword evidence="5" id="KW-0804">Transcription</keyword>
<evidence type="ECO:0000256" key="6">
    <source>
        <dbReference type="ARBA" id="ARBA00023242"/>
    </source>
</evidence>
<comment type="similarity">
    <text evidence="2 8">Belongs to the HSF family.</text>
</comment>
<dbReference type="EMBL" id="MU157830">
    <property type="protein sequence ID" value="KAF9532753.1"/>
    <property type="molecule type" value="Genomic_DNA"/>
</dbReference>
<feature type="compositionally biased region" description="Low complexity" evidence="9">
    <location>
        <begin position="347"/>
        <end position="358"/>
    </location>
</feature>
<dbReference type="Pfam" id="PF00447">
    <property type="entry name" value="HSF_DNA-bind"/>
    <property type="match status" value="1"/>
</dbReference>
<keyword evidence="3" id="KW-0805">Transcription regulation</keyword>
<feature type="compositionally biased region" description="Polar residues" evidence="9">
    <location>
        <begin position="635"/>
        <end position="648"/>
    </location>
</feature>
<dbReference type="FunFam" id="1.10.10.10:FF:000027">
    <property type="entry name" value="Heat shock transcription factor 1"/>
    <property type="match status" value="1"/>
</dbReference>
<keyword evidence="6" id="KW-0539">Nucleus</keyword>
<dbReference type="OrthoDB" id="60033at2759"/>
<reference evidence="11" key="1">
    <citation type="submission" date="2020-11" db="EMBL/GenBank/DDBJ databases">
        <authorList>
            <consortium name="DOE Joint Genome Institute"/>
            <person name="Ahrendt S."/>
            <person name="Riley R."/>
            <person name="Andreopoulos W."/>
            <person name="Labutti K."/>
            <person name="Pangilinan J."/>
            <person name="Ruiz-Duenas F.J."/>
            <person name="Barrasa J.M."/>
            <person name="Sanchez-Garcia M."/>
            <person name="Camarero S."/>
            <person name="Miyauchi S."/>
            <person name="Serrano A."/>
            <person name="Linde D."/>
            <person name="Babiker R."/>
            <person name="Drula E."/>
            <person name="Ayuso-Fernandez I."/>
            <person name="Pacheco R."/>
            <person name="Padilla G."/>
            <person name="Ferreira P."/>
            <person name="Barriuso J."/>
            <person name="Kellner H."/>
            <person name="Castanera R."/>
            <person name="Alfaro M."/>
            <person name="Ramirez L."/>
            <person name="Pisabarro A.G."/>
            <person name="Kuo A."/>
            <person name="Tritt A."/>
            <person name="Lipzen A."/>
            <person name="He G."/>
            <person name="Yan M."/>
            <person name="Ng V."/>
            <person name="Cullen D."/>
            <person name="Martin F."/>
            <person name="Rosso M.-N."/>
            <person name="Henrissat B."/>
            <person name="Hibbett D."/>
            <person name="Martinez A.T."/>
            <person name="Grigoriev I.V."/>
        </authorList>
    </citation>
    <scope>NUCLEOTIDE SEQUENCE</scope>
    <source>
        <strain evidence="11">CBS 506.95</strain>
    </source>
</reference>
<feature type="compositionally biased region" description="Low complexity" evidence="9">
    <location>
        <begin position="317"/>
        <end position="327"/>
    </location>
</feature>
<dbReference type="GO" id="GO:0043565">
    <property type="term" value="F:sequence-specific DNA binding"/>
    <property type="evidence" value="ECO:0007669"/>
    <property type="project" value="InterPro"/>
</dbReference>
<dbReference type="InterPro" id="IPR036388">
    <property type="entry name" value="WH-like_DNA-bd_sf"/>
</dbReference>
<evidence type="ECO:0000256" key="8">
    <source>
        <dbReference type="RuleBase" id="RU004020"/>
    </source>
</evidence>
<dbReference type="SUPFAM" id="SSF46785">
    <property type="entry name" value="Winged helix' DNA-binding domain"/>
    <property type="match status" value="1"/>
</dbReference>
<keyword evidence="4" id="KW-0238">DNA-binding</keyword>
<comment type="subcellular location">
    <subcellularLocation>
        <location evidence="1">Nucleus</location>
    </subcellularLocation>
</comment>
<keyword evidence="12" id="KW-1185">Reference proteome</keyword>
<evidence type="ECO:0000256" key="7">
    <source>
        <dbReference type="ARBA" id="ARBA00062171"/>
    </source>
</evidence>
<dbReference type="GO" id="GO:0005634">
    <property type="term" value="C:nucleus"/>
    <property type="evidence" value="ECO:0007669"/>
    <property type="project" value="UniProtKB-SubCell"/>
</dbReference>
<organism evidence="11 12">
    <name type="scientific">Crepidotus variabilis</name>
    <dbReference type="NCBI Taxonomy" id="179855"/>
    <lineage>
        <taxon>Eukaryota</taxon>
        <taxon>Fungi</taxon>
        <taxon>Dikarya</taxon>
        <taxon>Basidiomycota</taxon>
        <taxon>Agaricomycotina</taxon>
        <taxon>Agaricomycetes</taxon>
        <taxon>Agaricomycetidae</taxon>
        <taxon>Agaricales</taxon>
        <taxon>Agaricineae</taxon>
        <taxon>Crepidotaceae</taxon>
        <taxon>Crepidotus</taxon>
    </lineage>
</organism>
<dbReference type="GO" id="GO:0003700">
    <property type="term" value="F:DNA-binding transcription factor activity"/>
    <property type="evidence" value="ECO:0007669"/>
    <property type="project" value="InterPro"/>
</dbReference>
<dbReference type="PRINTS" id="PR00056">
    <property type="entry name" value="HSFDOMAIN"/>
</dbReference>
<evidence type="ECO:0000256" key="9">
    <source>
        <dbReference type="SAM" id="MobiDB-lite"/>
    </source>
</evidence>
<gene>
    <name evidence="11" type="ORF">CPB83DRAFT_890438</name>
</gene>
<accession>A0A9P6EPX8</accession>